<reference evidence="8 9" key="1">
    <citation type="journal article" date="2019" name="Int. J. Syst. Evol. Microbiol.">
        <title>The Global Catalogue of Microorganisms (GCM) 10K type strain sequencing project: providing services to taxonomists for standard genome sequencing and annotation.</title>
        <authorList>
            <consortium name="The Broad Institute Genomics Platform"/>
            <consortium name="The Broad Institute Genome Sequencing Center for Infectious Disease"/>
            <person name="Wu L."/>
            <person name="Ma J."/>
        </authorList>
    </citation>
    <scope>NUCLEOTIDE SEQUENCE [LARGE SCALE GENOMIC DNA]</scope>
    <source>
        <strain evidence="8 9">JCM 3272</strain>
    </source>
</reference>
<keyword evidence="9" id="KW-1185">Reference proteome</keyword>
<evidence type="ECO:0000256" key="1">
    <source>
        <dbReference type="ARBA" id="ARBA00004651"/>
    </source>
</evidence>
<gene>
    <name evidence="8" type="ORF">GCM10010170_079310</name>
</gene>
<dbReference type="InterPro" id="IPR051791">
    <property type="entry name" value="Pra-immunoreactive"/>
</dbReference>
<comment type="caution">
    <text evidence="8">The sequence shown here is derived from an EMBL/GenBank/DDBJ whole genome shotgun (WGS) entry which is preliminary data.</text>
</comment>
<dbReference type="EMBL" id="BAAARV010000078">
    <property type="protein sequence ID" value="GAA2375613.1"/>
    <property type="molecule type" value="Genomic_DNA"/>
</dbReference>
<evidence type="ECO:0000313" key="9">
    <source>
        <dbReference type="Proteomes" id="UP001501444"/>
    </source>
</evidence>
<feature type="transmembrane region" description="Helical" evidence="6">
    <location>
        <begin position="61"/>
        <end position="84"/>
    </location>
</feature>
<evidence type="ECO:0000256" key="3">
    <source>
        <dbReference type="ARBA" id="ARBA00022692"/>
    </source>
</evidence>
<keyword evidence="2" id="KW-1003">Cell membrane</keyword>
<keyword evidence="5 6" id="KW-0472">Membrane</keyword>
<evidence type="ECO:0000256" key="2">
    <source>
        <dbReference type="ARBA" id="ARBA00022475"/>
    </source>
</evidence>
<evidence type="ECO:0000259" key="7">
    <source>
        <dbReference type="Pfam" id="PF06271"/>
    </source>
</evidence>
<evidence type="ECO:0000256" key="5">
    <source>
        <dbReference type="ARBA" id="ARBA00023136"/>
    </source>
</evidence>
<feature type="transmembrane region" description="Helical" evidence="6">
    <location>
        <begin position="124"/>
        <end position="147"/>
    </location>
</feature>
<comment type="subcellular location">
    <subcellularLocation>
        <location evidence="1">Cell membrane</location>
        <topology evidence="1">Multi-pass membrane protein</topology>
    </subcellularLocation>
</comment>
<feature type="domain" description="RDD" evidence="7">
    <location>
        <begin position="13"/>
        <end position="161"/>
    </location>
</feature>
<keyword evidence="4 6" id="KW-1133">Transmembrane helix</keyword>
<dbReference type="RefSeq" id="WP_344617790.1">
    <property type="nucleotide sequence ID" value="NZ_BAAARV010000078.1"/>
</dbReference>
<evidence type="ECO:0000256" key="6">
    <source>
        <dbReference type="SAM" id="Phobius"/>
    </source>
</evidence>
<accession>A0ABN3HC50</accession>
<dbReference type="Pfam" id="PF06271">
    <property type="entry name" value="RDD"/>
    <property type="match status" value="1"/>
</dbReference>
<dbReference type="PANTHER" id="PTHR36115:SF4">
    <property type="entry name" value="MEMBRANE PROTEIN"/>
    <property type="match status" value="1"/>
</dbReference>
<name>A0ABN3HC50_9ACTN</name>
<organism evidence="8 9">
    <name type="scientific">Dactylosporangium salmoneum</name>
    <dbReference type="NCBI Taxonomy" id="53361"/>
    <lineage>
        <taxon>Bacteria</taxon>
        <taxon>Bacillati</taxon>
        <taxon>Actinomycetota</taxon>
        <taxon>Actinomycetes</taxon>
        <taxon>Micromonosporales</taxon>
        <taxon>Micromonosporaceae</taxon>
        <taxon>Dactylosporangium</taxon>
    </lineage>
</organism>
<keyword evidence="3 6" id="KW-0812">Transmembrane</keyword>
<evidence type="ECO:0000256" key="4">
    <source>
        <dbReference type="ARBA" id="ARBA00022989"/>
    </source>
</evidence>
<evidence type="ECO:0000313" key="8">
    <source>
        <dbReference type="EMBL" id="GAA2375613.1"/>
    </source>
</evidence>
<protein>
    <recommendedName>
        <fullName evidence="7">RDD domain-containing protein</fullName>
    </recommendedName>
</protein>
<dbReference type="Proteomes" id="UP001501444">
    <property type="component" value="Unassembled WGS sequence"/>
</dbReference>
<proteinExistence type="predicted"/>
<feature type="transmembrane region" description="Helical" evidence="6">
    <location>
        <begin position="20"/>
        <end position="49"/>
    </location>
</feature>
<dbReference type="InterPro" id="IPR010432">
    <property type="entry name" value="RDD"/>
</dbReference>
<sequence length="168" mass="18384">MFVPRAPNGMPLANFGDRFVAYLIDAAVLFAVNLVLAIPVFIGIIAVIASAASNNSTNASVFIGVPLLIELGYILAIVAVVYVYHVEMFGRTGITWGKRAMKLQIIRTDNPALPVDRGVLLKRWAVQFAVGIVVPFFSWVDNLWLLWDKPYQQCLHDKAAGTIVVKAG</sequence>
<dbReference type="PANTHER" id="PTHR36115">
    <property type="entry name" value="PROLINE-RICH ANTIGEN HOMOLOG-RELATED"/>
    <property type="match status" value="1"/>
</dbReference>